<reference evidence="2 3" key="1">
    <citation type="submission" date="2019-03" db="EMBL/GenBank/DDBJ databases">
        <title>The genome sequence of a newly discovered highly antifungal drug resistant Aspergillus species, Aspergillus tanneri NIH 1004.</title>
        <authorList>
            <person name="Mounaud S."/>
            <person name="Singh I."/>
            <person name="Joardar V."/>
            <person name="Pakala S."/>
            <person name="Pakala S."/>
            <person name="Venepally P."/>
            <person name="Hoover J."/>
            <person name="Nierman W."/>
            <person name="Chung J."/>
            <person name="Losada L."/>
        </authorList>
    </citation>
    <scope>NUCLEOTIDE SEQUENCE [LARGE SCALE GENOMIC DNA]</scope>
    <source>
        <strain evidence="2 3">NIH1004</strain>
    </source>
</reference>
<protein>
    <submittedName>
        <fullName evidence="2">Uncharacterized protein</fullName>
    </submittedName>
</protein>
<dbReference type="STRING" id="1220188.A0A4S3JB19"/>
<sequence>MSSDAAALPSPPDFAPWEKANRPQSLGSMYSGEAGQIGPPGLYQNNHSTPPLGARSPRFPSIKDLQEHAAALDVDESSSPDIAYVEYLRASEITVNIIPHHADYRIAATQRPGWYKQFADLMMAVRTKQGTMDDIKRQILEDNFNNNVQPTGALGRGSLMPMSEFIPVAFCQTESLAPKYEWTGAGYKL</sequence>
<proteinExistence type="predicted"/>
<organism evidence="2 3">
    <name type="scientific">Aspergillus tanneri</name>
    <dbReference type="NCBI Taxonomy" id="1220188"/>
    <lineage>
        <taxon>Eukaryota</taxon>
        <taxon>Fungi</taxon>
        <taxon>Dikarya</taxon>
        <taxon>Ascomycota</taxon>
        <taxon>Pezizomycotina</taxon>
        <taxon>Eurotiomycetes</taxon>
        <taxon>Eurotiomycetidae</taxon>
        <taxon>Eurotiales</taxon>
        <taxon>Aspergillaceae</taxon>
        <taxon>Aspergillus</taxon>
        <taxon>Aspergillus subgen. Circumdati</taxon>
    </lineage>
</organism>
<gene>
    <name evidence="2" type="ORF">EYZ11_008198</name>
</gene>
<comment type="caution">
    <text evidence="2">The sequence shown here is derived from an EMBL/GenBank/DDBJ whole genome shotgun (WGS) entry which is preliminary data.</text>
</comment>
<evidence type="ECO:0000256" key="1">
    <source>
        <dbReference type="SAM" id="MobiDB-lite"/>
    </source>
</evidence>
<feature type="region of interest" description="Disordered" evidence="1">
    <location>
        <begin position="1"/>
        <end position="59"/>
    </location>
</feature>
<evidence type="ECO:0000313" key="3">
    <source>
        <dbReference type="Proteomes" id="UP000308092"/>
    </source>
</evidence>
<accession>A0A4S3JB19</accession>
<dbReference type="AlphaFoldDB" id="A0A4S3JB19"/>
<name>A0A4S3JB19_9EURO</name>
<evidence type="ECO:0000313" key="2">
    <source>
        <dbReference type="EMBL" id="THC92329.1"/>
    </source>
</evidence>
<dbReference type="EMBL" id="SOSA01000343">
    <property type="protein sequence ID" value="THC92329.1"/>
    <property type="molecule type" value="Genomic_DNA"/>
</dbReference>
<dbReference type="VEuPathDB" id="FungiDB:EYZ11_008198"/>
<dbReference type="Proteomes" id="UP000308092">
    <property type="component" value="Unassembled WGS sequence"/>
</dbReference>
<keyword evidence="3" id="KW-1185">Reference proteome</keyword>